<dbReference type="EMBL" id="FWXZ01000002">
    <property type="protein sequence ID" value="SMC58907.1"/>
    <property type="molecule type" value="Genomic_DNA"/>
</dbReference>
<organism evidence="1 2">
    <name type="scientific">Aristaeella lactis</name>
    <dbReference type="NCBI Taxonomy" id="3046383"/>
    <lineage>
        <taxon>Bacteria</taxon>
        <taxon>Bacillati</taxon>
        <taxon>Bacillota</taxon>
        <taxon>Clostridia</taxon>
        <taxon>Eubacteriales</taxon>
        <taxon>Aristaeellaceae</taxon>
        <taxon>Aristaeella</taxon>
    </lineage>
</organism>
<name>A0AC61PL58_9FIRM</name>
<keyword evidence="1" id="KW-0238">DNA-binding</keyword>
<accession>A0AC61PL58</accession>
<protein>
    <submittedName>
        <fullName evidence="1">Predicted DNA-binding transcriptional regulator YafY, contains an HTH and WYL domains</fullName>
    </submittedName>
</protein>
<keyword evidence="2" id="KW-1185">Reference proteome</keyword>
<gene>
    <name evidence="1" type="ORF">SAMN06297397_1590</name>
</gene>
<comment type="caution">
    <text evidence="1">The sequence shown here is derived from an EMBL/GenBank/DDBJ whole genome shotgun (WGS) entry which is preliminary data.</text>
</comment>
<dbReference type="Proteomes" id="UP000192328">
    <property type="component" value="Unassembled WGS sequence"/>
</dbReference>
<evidence type="ECO:0000313" key="1">
    <source>
        <dbReference type="EMBL" id="SMC58907.1"/>
    </source>
</evidence>
<sequence>MAYSELIKNFGKIRSYMRDFYVFGFRGRDEFSLKSTRIYDDESRRVKSWLEGYIDSYYDETGKKVFLSIDSRSVPRNPLYTAFKAKSFTDWDITLHFFLLDILRSGPASVNACLEKITGEYLGDFSAEFPDEGTIRNKLREYEKMGILVSRKEGRTLTYALAEDFRELPAWKDAVDFGSEAMPLGVIGSYFPREGESAFRFKHQYFLGATDSEILYDLCLCMTEHRKAEVTCVTRKKKEERKQEILPVRFYFSTRTGRQYVLGYSYPSRRFLFFRLDSILKVKALEAEEEPERYEALWQAFDRHLWGVGLGQHTLDHLEMVIHAEPGEDFIPNRLEREKRHGRVEQVDETTWKFTADVYDASEMLPWIRTFIGRIDRLECSNPGVTRVFREDLEAMRRLYGGDP</sequence>
<reference evidence="1" key="1">
    <citation type="submission" date="2017-04" db="EMBL/GenBank/DDBJ databases">
        <authorList>
            <person name="Varghese N."/>
            <person name="Submissions S."/>
        </authorList>
    </citation>
    <scope>NUCLEOTIDE SEQUENCE</scope>
    <source>
        <strain evidence="1">WTE2008</strain>
    </source>
</reference>
<proteinExistence type="predicted"/>
<evidence type="ECO:0000313" key="2">
    <source>
        <dbReference type="Proteomes" id="UP000192328"/>
    </source>
</evidence>